<evidence type="ECO:0000259" key="3">
    <source>
        <dbReference type="PROSITE" id="PS50887"/>
    </source>
</evidence>
<proteinExistence type="predicted"/>
<feature type="domain" description="GGDEF" evidence="3">
    <location>
        <begin position="206"/>
        <end position="339"/>
    </location>
</feature>
<dbReference type="PROSITE" id="PS50887">
    <property type="entry name" value="GGDEF"/>
    <property type="match status" value="1"/>
</dbReference>
<dbReference type="InterPro" id="IPR050469">
    <property type="entry name" value="Diguanylate_Cyclase"/>
</dbReference>
<dbReference type="Proteomes" id="UP000474778">
    <property type="component" value="Unassembled WGS sequence"/>
</dbReference>
<keyword evidence="5" id="KW-1185">Reference proteome</keyword>
<dbReference type="AlphaFoldDB" id="A0A6L7HTD7"/>
<dbReference type="PANTHER" id="PTHR45138">
    <property type="entry name" value="REGULATORY COMPONENTS OF SENSORY TRANSDUCTION SYSTEM"/>
    <property type="match status" value="1"/>
</dbReference>
<name>A0A6L7HTD7_9GAMM</name>
<dbReference type="GO" id="GO:0052621">
    <property type="term" value="F:diguanylate cyclase activity"/>
    <property type="evidence" value="ECO:0007669"/>
    <property type="project" value="UniProtKB-EC"/>
</dbReference>
<dbReference type="InterPro" id="IPR000160">
    <property type="entry name" value="GGDEF_dom"/>
</dbReference>
<dbReference type="CDD" id="cd01949">
    <property type="entry name" value="GGDEF"/>
    <property type="match status" value="1"/>
</dbReference>
<dbReference type="Pfam" id="PF00990">
    <property type="entry name" value="GGDEF"/>
    <property type="match status" value="1"/>
</dbReference>
<reference evidence="4 5" key="1">
    <citation type="submission" date="2019-12" db="EMBL/GenBank/DDBJ databases">
        <title>Shewanella insulae sp. nov., isolated from a tidal flat.</title>
        <authorList>
            <person name="Yoon J.-H."/>
        </authorList>
    </citation>
    <scope>NUCLEOTIDE SEQUENCE [LARGE SCALE GENOMIC DNA]</scope>
    <source>
        <strain evidence="4 5">JBTF-M18</strain>
    </source>
</reference>
<dbReference type="RefSeq" id="WP_160793195.1">
    <property type="nucleotide sequence ID" value="NZ_WRPA01000001.1"/>
</dbReference>
<comment type="caution">
    <text evidence="4">The sequence shown here is derived from an EMBL/GenBank/DDBJ whole genome shotgun (WGS) entry which is preliminary data.</text>
</comment>
<dbReference type="SUPFAM" id="SSF55073">
    <property type="entry name" value="Nucleotide cyclase"/>
    <property type="match status" value="1"/>
</dbReference>
<organism evidence="4 5">
    <name type="scientific">Shewanella insulae</name>
    <dbReference type="NCBI Taxonomy" id="2681496"/>
    <lineage>
        <taxon>Bacteria</taxon>
        <taxon>Pseudomonadati</taxon>
        <taxon>Pseudomonadota</taxon>
        <taxon>Gammaproteobacteria</taxon>
        <taxon>Alteromonadales</taxon>
        <taxon>Shewanellaceae</taxon>
        <taxon>Shewanella</taxon>
    </lineage>
</organism>
<dbReference type="SMART" id="SM00267">
    <property type="entry name" value="GGDEF"/>
    <property type="match status" value="1"/>
</dbReference>
<evidence type="ECO:0000256" key="1">
    <source>
        <dbReference type="ARBA" id="ARBA00001946"/>
    </source>
</evidence>
<dbReference type="InterPro" id="IPR029787">
    <property type="entry name" value="Nucleotide_cyclase"/>
</dbReference>
<dbReference type="NCBIfam" id="TIGR00254">
    <property type="entry name" value="GGDEF"/>
    <property type="match status" value="1"/>
</dbReference>
<dbReference type="GO" id="GO:0005886">
    <property type="term" value="C:plasma membrane"/>
    <property type="evidence" value="ECO:0007669"/>
    <property type="project" value="TreeGrafter"/>
</dbReference>
<dbReference type="EC" id="2.7.7.65" evidence="2"/>
<dbReference type="FunFam" id="3.30.70.270:FF:000001">
    <property type="entry name" value="Diguanylate cyclase domain protein"/>
    <property type="match status" value="1"/>
</dbReference>
<comment type="cofactor">
    <cofactor evidence="1">
        <name>Mg(2+)</name>
        <dbReference type="ChEBI" id="CHEBI:18420"/>
    </cofactor>
</comment>
<dbReference type="GO" id="GO:0043709">
    <property type="term" value="P:cell adhesion involved in single-species biofilm formation"/>
    <property type="evidence" value="ECO:0007669"/>
    <property type="project" value="TreeGrafter"/>
</dbReference>
<dbReference type="EMBL" id="WRPA01000001">
    <property type="protein sequence ID" value="MXR67180.1"/>
    <property type="molecule type" value="Genomic_DNA"/>
</dbReference>
<dbReference type="GO" id="GO:1902201">
    <property type="term" value="P:negative regulation of bacterial-type flagellum-dependent cell motility"/>
    <property type="evidence" value="ECO:0007669"/>
    <property type="project" value="TreeGrafter"/>
</dbReference>
<evidence type="ECO:0000313" key="4">
    <source>
        <dbReference type="EMBL" id="MXR67180.1"/>
    </source>
</evidence>
<sequence>MSKDLLREAAINLKRAVPLMLKHQIPTTPTNYALWYAYVGQQNPELITKMDRIVNEYNTCPPVTAELLYREHIADPNEVNVLNMRQNLEAMTIELSQSIKDTNQDAMLFQQRVDSNFSRLNRIEEEGLSLEKVLGLVRDLVKESDDIRQSTEYFTGRLDKAQEEIAALREALKRSEQDVYHDALTDALNRRAFDQDLKGLLAQSPEGTCLILADVDHFKSFNDTYGHHLGDNVLKAVAKRLSESCRDGVKLYRYGGEEFALIVPHSHQRKARHLADAMRRTLEKISLKDRRKNQTIDKISASFGVSEWQAGDTFESLIERTDAFLYDAKRLGRNRVMPL</sequence>
<protein>
    <recommendedName>
        <fullName evidence="2">diguanylate cyclase</fullName>
        <ecNumber evidence="2">2.7.7.65</ecNumber>
    </recommendedName>
</protein>
<dbReference type="PANTHER" id="PTHR45138:SF2">
    <property type="entry name" value="DIGUANYLATE CYCLASE VDCA"/>
    <property type="match status" value="1"/>
</dbReference>
<dbReference type="InterPro" id="IPR043128">
    <property type="entry name" value="Rev_trsase/Diguanyl_cyclase"/>
</dbReference>
<accession>A0A6L7HTD7</accession>
<dbReference type="Gene3D" id="3.30.70.270">
    <property type="match status" value="1"/>
</dbReference>
<evidence type="ECO:0000313" key="5">
    <source>
        <dbReference type="Proteomes" id="UP000474778"/>
    </source>
</evidence>
<gene>
    <name evidence="4" type="ORF">GNT65_00545</name>
</gene>
<evidence type="ECO:0000256" key="2">
    <source>
        <dbReference type="ARBA" id="ARBA00012528"/>
    </source>
</evidence>